<evidence type="ECO:0000256" key="14">
    <source>
        <dbReference type="ARBA" id="ARBA00079067"/>
    </source>
</evidence>
<dbReference type="PANTHER" id="PTHR45626">
    <property type="entry name" value="TRANSCRIPTION TERMINATION FACTOR 2-RELATED"/>
    <property type="match status" value="1"/>
</dbReference>
<feature type="compositionally biased region" description="Polar residues" evidence="17">
    <location>
        <begin position="1062"/>
        <end position="1071"/>
    </location>
</feature>
<feature type="compositionally biased region" description="Acidic residues" evidence="17">
    <location>
        <begin position="940"/>
        <end position="957"/>
    </location>
</feature>
<keyword evidence="3" id="KW-0806">Transcription termination</keyword>
<keyword evidence="6" id="KW-0378">Hydrolase</keyword>
<protein>
    <recommendedName>
        <fullName evidence="13">Transcription termination factor 2</fullName>
    </recommendedName>
    <alternativeName>
        <fullName evidence="15">RNA polymerase II termination factor</fullName>
    </alternativeName>
    <alternativeName>
        <fullName evidence="14">Transcription release factor 2</fullName>
    </alternativeName>
</protein>
<dbReference type="InterPro" id="IPR049730">
    <property type="entry name" value="SNF2/RAD54-like_C"/>
</dbReference>
<evidence type="ECO:0000256" key="11">
    <source>
        <dbReference type="ARBA" id="ARBA00023163"/>
    </source>
</evidence>
<dbReference type="InterPro" id="IPR014001">
    <property type="entry name" value="Helicase_ATP-bd"/>
</dbReference>
<feature type="compositionally biased region" description="Acidic residues" evidence="17">
    <location>
        <begin position="1356"/>
        <end position="1370"/>
    </location>
</feature>
<evidence type="ECO:0000256" key="7">
    <source>
        <dbReference type="ARBA" id="ARBA00022806"/>
    </source>
</evidence>
<evidence type="ECO:0000256" key="6">
    <source>
        <dbReference type="ARBA" id="ARBA00022801"/>
    </source>
</evidence>
<comment type="subcellular location">
    <subcellularLocation>
        <location evidence="1">Nucleus</location>
    </subcellularLocation>
</comment>
<feature type="region of interest" description="Disordered" evidence="17">
    <location>
        <begin position="1057"/>
        <end position="1115"/>
    </location>
</feature>
<comment type="similarity">
    <text evidence="2">Belongs to the SNF2/RAD54 helicase family.</text>
</comment>
<organism evidence="20 21">
    <name type="scientific">Cotesia congregata</name>
    <name type="common">Parasitoid wasp</name>
    <name type="synonym">Apanteles congregatus</name>
    <dbReference type="NCBI Taxonomy" id="51543"/>
    <lineage>
        <taxon>Eukaryota</taxon>
        <taxon>Metazoa</taxon>
        <taxon>Ecdysozoa</taxon>
        <taxon>Arthropoda</taxon>
        <taxon>Hexapoda</taxon>
        <taxon>Insecta</taxon>
        <taxon>Pterygota</taxon>
        <taxon>Neoptera</taxon>
        <taxon>Endopterygota</taxon>
        <taxon>Hymenoptera</taxon>
        <taxon>Apocrita</taxon>
        <taxon>Ichneumonoidea</taxon>
        <taxon>Braconidae</taxon>
        <taxon>Microgastrinae</taxon>
        <taxon>Cotesia</taxon>
    </lineage>
</organism>
<dbReference type="InterPro" id="IPR050628">
    <property type="entry name" value="SNF2_RAD54_helicase_TF"/>
</dbReference>
<feature type="compositionally biased region" description="Polar residues" evidence="17">
    <location>
        <begin position="1"/>
        <end position="11"/>
    </location>
</feature>
<dbReference type="PROSITE" id="PS51192">
    <property type="entry name" value="HELICASE_ATP_BIND_1"/>
    <property type="match status" value="2"/>
</dbReference>
<dbReference type="Gene3D" id="3.40.50.300">
    <property type="entry name" value="P-loop containing nucleotide triphosphate hydrolases"/>
    <property type="match status" value="2"/>
</dbReference>
<dbReference type="GO" id="GO:0004386">
    <property type="term" value="F:helicase activity"/>
    <property type="evidence" value="ECO:0007669"/>
    <property type="project" value="UniProtKB-KW"/>
</dbReference>
<dbReference type="InterPro" id="IPR027417">
    <property type="entry name" value="P-loop_NTPase"/>
</dbReference>
<accession>A0A8J2MT48</accession>
<dbReference type="GO" id="GO:0005634">
    <property type="term" value="C:nucleus"/>
    <property type="evidence" value="ECO:0007669"/>
    <property type="project" value="UniProtKB-SubCell"/>
</dbReference>
<feature type="compositionally biased region" description="Basic and acidic residues" evidence="17">
    <location>
        <begin position="1099"/>
        <end position="1110"/>
    </location>
</feature>
<feature type="compositionally biased region" description="Acidic residues" evidence="17">
    <location>
        <begin position="42"/>
        <end position="58"/>
    </location>
</feature>
<dbReference type="Gene3D" id="3.40.50.10810">
    <property type="entry name" value="Tandem AAA-ATPase domain"/>
    <property type="match status" value="2"/>
</dbReference>
<evidence type="ECO:0000256" key="3">
    <source>
        <dbReference type="ARBA" id="ARBA00022472"/>
    </source>
</evidence>
<reference evidence="20" key="1">
    <citation type="submission" date="2021-04" db="EMBL/GenBank/DDBJ databases">
        <authorList>
            <person name="Chebbi M.A.C M."/>
        </authorList>
    </citation>
    <scope>NUCLEOTIDE SEQUENCE</scope>
</reference>
<keyword evidence="16" id="KW-0175">Coiled coil</keyword>
<keyword evidence="11" id="KW-0804">Transcription</keyword>
<feature type="compositionally biased region" description="Basic and acidic residues" evidence="17">
    <location>
        <begin position="960"/>
        <end position="973"/>
    </location>
</feature>
<dbReference type="CDD" id="cd18793">
    <property type="entry name" value="SF2_C_SNF"/>
    <property type="match status" value="1"/>
</dbReference>
<dbReference type="Pfam" id="PF00271">
    <property type="entry name" value="Helicase_C"/>
    <property type="match status" value="1"/>
</dbReference>
<evidence type="ECO:0000256" key="13">
    <source>
        <dbReference type="ARBA" id="ARBA00070113"/>
    </source>
</evidence>
<evidence type="ECO:0000256" key="12">
    <source>
        <dbReference type="ARBA" id="ARBA00023242"/>
    </source>
</evidence>
<dbReference type="SUPFAM" id="SSF52540">
    <property type="entry name" value="P-loop containing nucleoside triphosphate hydrolases"/>
    <property type="match status" value="4"/>
</dbReference>
<dbReference type="PROSITE" id="PS51194">
    <property type="entry name" value="HELICASE_CTER"/>
    <property type="match status" value="1"/>
</dbReference>
<dbReference type="GO" id="GO:0016787">
    <property type="term" value="F:hydrolase activity"/>
    <property type="evidence" value="ECO:0007669"/>
    <property type="project" value="UniProtKB-KW"/>
</dbReference>
<evidence type="ECO:0000256" key="5">
    <source>
        <dbReference type="ARBA" id="ARBA00022741"/>
    </source>
</evidence>
<dbReference type="OrthoDB" id="423559at2759"/>
<proteinExistence type="inferred from homology"/>
<keyword evidence="4" id="KW-0597">Phosphoprotein</keyword>
<dbReference type="EMBL" id="CAJNRD030001124">
    <property type="protein sequence ID" value="CAG5108582.1"/>
    <property type="molecule type" value="Genomic_DNA"/>
</dbReference>
<sequence>MAYRSSRQILASSDDDSDNDWDKSPKSKKRRFNQVTQIITANEDDDIDDPSEEEDEELNNSNRMTPSIEKAIQRKETIDAEDNPRSLNGECLNNPNGSIDEGPIDIDVLEESSDLNRLNGEAIDNSLKESFEVPRLATNHIDETEATDDTDCPPKIKDVETTHYKVSEEAAFKQAVANNFKILQVMLVRTDEKDTPVDNGIEEKLEENNNIKWSESKDNGQVIRKFKLIERRSSDASYKSSEGSVISGSPQDAITHYKILNSQEKIITVQSSWKDCDLKINKDDQSFTESSKSPNNDSLLSTLVKVEMKSDDSQDEDEDESVSTDDSFEYRVEEEKEALEVKPKINIKPTSDHSIRDLGKKALQTFKEQQSLTVERLQDLHGSLISRPTEASQEENPAGLNTDLMPHQQHALAWLLWREQQKPPGGVLADEMGLGKTLTMISLVLKTLPEFQKKQVEDSSHRFRLLKYFGGTLVVCPASLVAQWAQEIRKHCKKKQLTYQIYHGPNRESNIKRLVRNDIIITTYKLLSRETTNRGISNLLFKVHWERVILDEAHVVRNHKSQMCDAVCRLTANKRWAITGTPIHNKQMDLYAILKFLRCSPFDDLRIWKRWVDNKDDAGHQRLTTVMKTLMLRRTKQELMNKGQMKPLTTKVYNTIRVTLDSDERLVYEKILMYSRTLFAQFLHQRSEKQSMFEMGASYDHRRPTNSPYIAGFNKAQRQLLAQHADVQSHEILVLLLRLRQICCHPSLIHSMLDQQDLNQQNLEDGAINFQLLNQINNVNLKDNTDKCDIDDDDDEESGVSERVIENLLTKDNPVFDTERQSAKLRSVISTIKSILAKKEKVIVVSQWVGYLQIVAESLKSIKENDEVMVESNHSDFEESFIGIQKKSVNRKMNRILSDSEEDEILDIDGENKDSGRMTPSIKKAIRRSIFNMSRVSTSEPEEDDLEDDEEETDNVENESGIHRLDKKVHSFSDEESSENENEINRSEKMVQPDSDDVNDNDKYKSKKKRSSIIMSDYGEENFDDRDNQNAKQGNNSDSSKISYESLCSINDLEKSTDLQKDQNSSLSSVEITDGKKSTRSDLNRSANLSRGRASHNYSIHEDHSIHQERTSNSIIDIDSATSTEDERETQSKKNLSELNVNELKKLIQGLRDEAERAKTFLREGDVKLLPDGGENLKLLIIKNSKKIKQYQEQLNEIQPPEKSDSSVISLDQSSDASFHHHKTINDSDYEPNDSYISPKKISQKFNRTQMMKPTLETDLEGLGKKALETFKNEQALTVERLEHFHGSLLSRPTENERAEDPRGLVVSLMPHQQHALAWLMWREQQKPRGGVLADDMGLGKTLTMISLVIKTLSEDSSDDERDDDDDDDGWMGKGRQNEHRGGTLVVCPASLINQWKSEVDNRCKRGVLAVEVYHGNNREKVARRLARNDMVITTYNLVSRESKNNGQIFKIRWNRVILDEAHCIRNHKSQSCNAVCQLKATKRWALTGTPIHNKEMDIYAILKFLQCSPFDDLRVWKRWVENKSITGVERLATVMKTLMLRRTKQELISKGEVETLPEKHLDIIKVTLDKDERLVYDKVMMHSKTIFAQFLHQRAEKETLQGMGANPLAVDYRNTKFSKAQQQLLAHHANDVKSHQILVLLLRLRQICCQPALIHKMLDQEEMEMNGLENDVLTAKMMKMNISISTSEHGDDDDDDDDDDEEEEIGVDQRITENLLTSDNPVFDVSRKSSKLQVIIDIVRDILEKNEKMIIVSQWTSYLNIIGECLRKIPGATFDMFTGQVAVKNRQAIVDSFNLKKKPQILLLSLSAGGVGLNLVGGNHLILVDIHWNPQLESQAQDRIYRFGQKKNVHIYKILCSDTIEERIQLLQEKKMAIAASVIDGTGKVSSKLSLQDLKSLFDM</sequence>
<evidence type="ECO:0000256" key="9">
    <source>
        <dbReference type="ARBA" id="ARBA00023015"/>
    </source>
</evidence>
<feature type="domain" description="Helicase C-terminal" evidence="19">
    <location>
        <begin position="1735"/>
        <end position="1896"/>
    </location>
</feature>
<dbReference type="GO" id="GO:0005737">
    <property type="term" value="C:cytoplasm"/>
    <property type="evidence" value="ECO:0007669"/>
    <property type="project" value="UniProtKB-ARBA"/>
</dbReference>
<dbReference type="GO" id="GO:0008094">
    <property type="term" value="F:ATP-dependent activity, acting on DNA"/>
    <property type="evidence" value="ECO:0007669"/>
    <property type="project" value="UniProtKB-ARBA"/>
</dbReference>
<dbReference type="Proteomes" id="UP000786811">
    <property type="component" value="Unassembled WGS sequence"/>
</dbReference>
<dbReference type="GO" id="GO:0006281">
    <property type="term" value="P:DNA repair"/>
    <property type="evidence" value="ECO:0007669"/>
    <property type="project" value="TreeGrafter"/>
</dbReference>
<feature type="compositionally biased region" description="Acidic residues" evidence="17">
    <location>
        <begin position="313"/>
        <end position="327"/>
    </location>
</feature>
<keyword evidence="8" id="KW-0067">ATP-binding</keyword>
<evidence type="ECO:0000313" key="21">
    <source>
        <dbReference type="Proteomes" id="UP000786811"/>
    </source>
</evidence>
<dbReference type="GO" id="GO:0006353">
    <property type="term" value="P:DNA-templated transcription termination"/>
    <property type="evidence" value="ECO:0007669"/>
    <property type="project" value="UniProtKB-KW"/>
</dbReference>
<dbReference type="InterPro" id="IPR038718">
    <property type="entry name" value="SNF2-like_sf"/>
</dbReference>
<dbReference type="InterPro" id="IPR001650">
    <property type="entry name" value="Helicase_C-like"/>
</dbReference>
<name>A0A8J2MT48_COTCN</name>
<feature type="compositionally biased region" description="Basic and acidic residues" evidence="17">
    <location>
        <begin position="1073"/>
        <end position="1083"/>
    </location>
</feature>
<feature type="region of interest" description="Disordered" evidence="17">
    <location>
        <begin position="308"/>
        <end position="329"/>
    </location>
</feature>
<feature type="domain" description="Helicase ATP-binding" evidence="18">
    <location>
        <begin position="1322"/>
        <end position="1509"/>
    </location>
</feature>
<evidence type="ECO:0000256" key="1">
    <source>
        <dbReference type="ARBA" id="ARBA00004123"/>
    </source>
</evidence>
<evidence type="ECO:0000256" key="16">
    <source>
        <dbReference type="SAM" id="Coils"/>
    </source>
</evidence>
<dbReference type="GO" id="GO:0003677">
    <property type="term" value="F:DNA binding"/>
    <property type="evidence" value="ECO:0007669"/>
    <property type="project" value="UniProtKB-KW"/>
</dbReference>
<evidence type="ECO:0000259" key="18">
    <source>
        <dbReference type="PROSITE" id="PS51192"/>
    </source>
</evidence>
<dbReference type="Pfam" id="PF00176">
    <property type="entry name" value="SNF2-rel_dom"/>
    <property type="match status" value="2"/>
</dbReference>
<evidence type="ECO:0000256" key="17">
    <source>
        <dbReference type="SAM" id="MobiDB-lite"/>
    </source>
</evidence>
<comment type="caution">
    <text evidence="20">The sequence shown here is derived from an EMBL/GenBank/DDBJ whole genome shotgun (WGS) entry which is preliminary data.</text>
</comment>
<feature type="compositionally biased region" description="Polar residues" evidence="17">
    <location>
        <begin position="1030"/>
        <end position="1041"/>
    </location>
</feature>
<keyword evidence="10" id="KW-0238">DNA-binding</keyword>
<dbReference type="InterPro" id="IPR000330">
    <property type="entry name" value="SNF2_N"/>
</dbReference>
<keyword evidence="9" id="KW-0805">Transcription regulation</keyword>
<evidence type="ECO:0000256" key="15">
    <source>
        <dbReference type="ARBA" id="ARBA00082628"/>
    </source>
</evidence>
<feature type="region of interest" description="Disordered" evidence="17">
    <location>
        <begin position="1"/>
        <end position="68"/>
    </location>
</feature>
<dbReference type="SMART" id="SM00490">
    <property type="entry name" value="HELICc"/>
    <property type="match status" value="1"/>
</dbReference>
<dbReference type="SMART" id="SM00487">
    <property type="entry name" value="DEXDc"/>
    <property type="match status" value="2"/>
</dbReference>
<feature type="region of interest" description="Disordered" evidence="17">
    <location>
        <begin position="1686"/>
        <end position="1708"/>
    </location>
</feature>
<evidence type="ECO:0000256" key="10">
    <source>
        <dbReference type="ARBA" id="ARBA00023125"/>
    </source>
</evidence>
<evidence type="ECO:0000256" key="8">
    <source>
        <dbReference type="ARBA" id="ARBA00022840"/>
    </source>
</evidence>
<dbReference type="PANTHER" id="PTHR45626:SF50">
    <property type="entry name" value="TRANSCRIPTION TERMINATION FACTOR 2"/>
    <property type="match status" value="1"/>
</dbReference>
<evidence type="ECO:0000313" key="20">
    <source>
        <dbReference type="EMBL" id="CAG5108582.1"/>
    </source>
</evidence>
<gene>
    <name evidence="20" type="ORF">HICCMSTLAB_LOCUS13309</name>
</gene>
<dbReference type="GO" id="GO:0005524">
    <property type="term" value="F:ATP binding"/>
    <property type="evidence" value="ECO:0007669"/>
    <property type="project" value="UniProtKB-KW"/>
</dbReference>
<keyword evidence="21" id="KW-1185">Reference proteome</keyword>
<evidence type="ECO:0000259" key="19">
    <source>
        <dbReference type="PROSITE" id="PS51194"/>
    </source>
</evidence>
<keyword evidence="7" id="KW-0347">Helicase</keyword>
<keyword evidence="12" id="KW-0539">Nucleus</keyword>
<feature type="coiled-coil region" evidence="16">
    <location>
        <begin position="1134"/>
        <end position="1161"/>
    </location>
</feature>
<feature type="region of interest" description="Disordered" evidence="17">
    <location>
        <begin position="1354"/>
        <end position="1377"/>
    </location>
</feature>
<evidence type="ECO:0000256" key="4">
    <source>
        <dbReference type="ARBA" id="ARBA00022553"/>
    </source>
</evidence>
<keyword evidence="5" id="KW-0547">Nucleotide-binding</keyword>
<feature type="compositionally biased region" description="Acidic residues" evidence="17">
    <location>
        <begin position="1691"/>
        <end position="1707"/>
    </location>
</feature>
<feature type="domain" description="Helicase ATP-binding" evidence="18">
    <location>
        <begin position="417"/>
        <end position="600"/>
    </location>
</feature>
<evidence type="ECO:0000256" key="2">
    <source>
        <dbReference type="ARBA" id="ARBA00007025"/>
    </source>
</evidence>
<feature type="region of interest" description="Disordered" evidence="17">
    <location>
        <begin position="933"/>
        <end position="1041"/>
    </location>
</feature>
<dbReference type="FunFam" id="3.40.50.10810:FF:000043">
    <property type="entry name" value="Transcription termination factor 2"/>
    <property type="match status" value="2"/>
</dbReference>